<gene>
    <name evidence="1" type="ORF">MANES_12G062634v8</name>
</gene>
<name>A0ACB7GP45_MANES</name>
<dbReference type="EMBL" id="CM004398">
    <property type="protein sequence ID" value="KAG8642137.1"/>
    <property type="molecule type" value="Genomic_DNA"/>
</dbReference>
<keyword evidence="2" id="KW-1185">Reference proteome</keyword>
<organism evidence="1 2">
    <name type="scientific">Manihot esculenta</name>
    <name type="common">Cassava</name>
    <name type="synonym">Jatropha manihot</name>
    <dbReference type="NCBI Taxonomy" id="3983"/>
    <lineage>
        <taxon>Eukaryota</taxon>
        <taxon>Viridiplantae</taxon>
        <taxon>Streptophyta</taxon>
        <taxon>Embryophyta</taxon>
        <taxon>Tracheophyta</taxon>
        <taxon>Spermatophyta</taxon>
        <taxon>Magnoliopsida</taxon>
        <taxon>eudicotyledons</taxon>
        <taxon>Gunneridae</taxon>
        <taxon>Pentapetalae</taxon>
        <taxon>rosids</taxon>
        <taxon>fabids</taxon>
        <taxon>Malpighiales</taxon>
        <taxon>Euphorbiaceae</taxon>
        <taxon>Crotonoideae</taxon>
        <taxon>Manihoteae</taxon>
        <taxon>Manihot</taxon>
    </lineage>
</organism>
<proteinExistence type="predicted"/>
<sequence>MIAMESLPREIMLNILSKLPTPSLLNAKLVSRSWKNLAEDPILIDLHFTHMASNNTNPCLILHGDHPIQNQLYALYLYPHNNNVGLVKSISSPPVPDFNVAASCNGWLCLSNSSKNTFHLYNPFNSDFMELPKSAHDQSSDFCTVLGFGFQAETKEYKILKLSRVSGNVRGHRICGYGPPPNAEILTLGSLTWRSLGQINYDPVQSASQVMVNGRLHWVNWPLRHHHNHRLISFDLSEEKFRLVPCPNSAAGFEGHGYHRIKLVTREGCLSVVSNINYGSFEIWVMKEYGVRQSWRKEFNISSEIPRELEEEVDPAFKISRLYRRSFTRVVCSMKNGEILLQYKCRTLVAYDPRHGTFTNIKIPGMPNMFEAVAHAGNLNGIDRLLTGL</sequence>
<accession>A0ACB7GP45</accession>
<evidence type="ECO:0000313" key="1">
    <source>
        <dbReference type="EMBL" id="KAG8642137.1"/>
    </source>
</evidence>
<comment type="caution">
    <text evidence="1">The sequence shown here is derived from an EMBL/GenBank/DDBJ whole genome shotgun (WGS) entry which is preliminary data.</text>
</comment>
<dbReference type="Proteomes" id="UP000091857">
    <property type="component" value="Chromosome 12"/>
</dbReference>
<reference evidence="2" key="1">
    <citation type="journal article" date="2016" name="Nat. Biotechnol.">
        <title>Sequencing wild and cultivated cassava and related species reveals extensive interspecific hybridization and genetic diversity.</title>
        <authorList>
            <person name="Bredeson J.V."/>
            <person name="Lyons J.B."/>
            <person name="Prochnik S.E."/>
            <person name="Wu G.A."/>
            <person name="Ha C.M."/>
            <person name="Edsinger-Gonzales E."/>
            <person name="Grimwood J."/>
            <person name="Schmutz J."/>
            <person name="Rabbi I.Y."/>
            <person name="Egesi C."/>
            <person name="Nauluvula P."/>
            <person name="Lebot V."/>
            <person name="Ndunguru J."/>
            <person name="Mkamilo G."/>
            <person name="Bart R.S."/>
            <person name="Setter T.L."/>
            <person name="Gleadow R.M."/>
            <person name="Kulakow P."/>
            <person name="Ferguson M.E."/>
            <person name="Rounsley S."/>
            <person name="Rokhsar D.S."/>
        </authorList>
    </citation>
    <scope>NUCLEOTIDE SEQUENCE [LARGE SCALE GENOMIC DNA]</scope>
    <source>
        <strain evidence="2">cv. AM560-2</strain>
    </source>
</reference>
<evidence type="ECO:0000313" key="2">
    <source>
        <dbReference type="Proteomes" id="UP000091857"/>
    </source>
</evidence>
<protein>
    <submittedName>
        <fullName evidence="1">Uncharacterized protein</fullName>
    </submittedName>
</protein>